<feature type="chain" id="PRO_5012951618" evidence="2">
    <location>
        <begin position="29"/>
        <end position="309"/>
    </location>
</feature>
<reference evidence="4" key="1">
    <citation type="submission" date="2016-11" db="EMBL/GenBank/DDBJ databases">
        <authorList>
            <person name="Varghese N."/>
            <person name="Submissions S."/>
        </authorList>
    </citation>
    <scope>NUCLEOTIDE SEQUENCE [LARGE SCALE GENOMIC DNA]</scope>
    <source>
        <strain evidence="4">CGMCC 1.6496</strain>
    </source>
</reference>
<evidence type="ECO:0000313" key="3">
    <source>
        <dbReference type="EMBL" id="SHH23201.1"/>
    </source>
</evidence>
<keyword evidence="2" id="KW-0732">Signal</keyword>
<dbReference type="Proteomes" id="UP000184079">
    <property type="component" value="Unassembled WGS sequence"/>
</dbReference>
<evidence type="ECO:0000256" key="1">
    <source>
        <dbReference type="SAM" id="Coils"/>
    </source>
</evidence>
<keyword evidence="4" id="KW-1185">Reference proteome</keyword>
<sequence length="309" mass="34154">MMTKKISKLLIITLIAVFMLGTNLSVSADSGASDTSSINEKLGPPIVVYGAQLSDNQRAEVKNLLNVKDQDQVDEYDVSGQDAVKYINGSPNSNMYSSAKITRQEAGNGLTINIVTPDNITEVTKEMYANALLTAGVENATVDVASPVKVSGHSALTGIYKAYDVEGEQLDKERMELANDELDVATQLANKEGMNQEKVSQLLTDIKKTIAEQNPATKEEVEQIVQEQMDKLEITLSDKDRQLLIDLIDKMRDLNINFDQVKNQLDDITSAIKDKADELGLDEGFWEKVGNFFRELFEAISNFFKGLFS</sequence>
<organism evidence="3 4">
    <name type="scientific">Virgibacillus chiguensis</name>
    <dbReference type="NCBI Taxonomy" id="411959"/>
    <lineage>
        <taxon>Bacteria</taxon>
        <taxon>Bacillati</taxon>
        <taxon>Bacillota</taxon>
        <taxon>Bacilli</taxon>
        <taxon>Bacillales</taxon>
        <taxon>Bacillaceae</taxon>
        <taxon>Virgibacillus</taxon>
    </lineage>
</organism>
<accession>A0A1M5RAC2</accession>
<protein>
    <submittedName>
        <fullName evidence="3">Uncharacterized protein YpuA, DUF1002 family</fullName>
    </submittedName>
</protein>
<proteinExistence type="predicted"/>
<dbReference type="EMBL" id="FQXD01000005">
    <property type="protein sequence ID" value="SHH23201.1"/>
    <property type="molecule type" value="Genomic_DNA"/>
</dbReference>
<name>A0A1M5RAC2_9BACI</name>
<evidence type="ECO:0000256" key="2">
    <source>
        <dbReference type="SAM" id="SignalP"/>
    </source>
</evidence>
<keyword evidence="1" id="KW-0175">Coiled coil</keyword>
<dbReference type="Pfam" id="PF06207">
    <property type="entry name" value="DUF1002"/>
    <property type="match status" value="1"/>
</dbReference>
<dbReference type="InterPro" id="IPR009343">
    <property type="entry name" value="DUF1002"/>
</dbReference>
<feature type="coiled-coil region" evidence="1">
    <location>
        <begin position="244"/>
        <end position="278"/>
    </location>
</feature>
<gene>
    <name evidence="3" type="ORF">SAMN05421807_10578</name>
</gene>
<dbReference type="AlphaFoldDB" id="A0A1M5RAC2"/>
<evidence type="ECO:0000313" key="4">
    <source>
        <dbReference type="Proteomes" id="UP000184079"/>
    </source>
</evidence>
<feature type="signal peptide" evidence="2">
    <location>
        <begin position="1"/>
        <end position="28"/>
    </location>
</feature>